<dbReference type="EMBL" id="MCGT01000015">
    <property type="protein sequence ID" value="ORX53644.1"/>
    <property type="molecule type" value="Genomic_DNA"/>
</dbReference>
<feature type="domain" description="DUF2421" evidence="7">
    <location>
        <begin position="1055"/>
        <end position="1216"/>
    </location>
</feature>
<evidence type="ECO:0000313" key="9">
    <source>
        <dbReference type="EMBL" id="ORX53644.1"/>
    </source>
</evidence>
<dbReference type="Pfam" id="PF10334">
    <property type="entry name" value="BRE4"/>
    <property type="match status" value="1"/>
</dbReference>
<gene>
    <name evidence="9" type="ORF">DM01DRAFT_1383643</name>
</gene>
<dbReference type="PANTHER" id="PTHR37994">
    <property type="entry name" value="ARAE_2_N DOMAIN-CONTAINING PROTEIN-RELATED"/>
    <property type="match status" value="1"/>
</dbReference>
<feature type="transmembrane region" description="Helical" evidence="6">
    <location>
        <begin position="188"/>
        <end position="210"/>
    </location>
</feature>
<evidence type="ECO:0000259" key="7">
    <source>
        <dbReference type="Pfam" id="PF10334"/>
    </source>
</evidence>
<dbReference type="STRING" id="101127.A0A1X2GH59"/>
<evidence type="ECO:0000256" key="5">
    <source>
        <dbReference type="SAM" id="MobiDB-lite"/>
    </source>
</evidence>
<feature type="domain" description="Integral membrane bound transporter" evidence="8">
    <location>
        <begin position="923"/>
        <end position="1051"/>
    </location>
</feature>
<feature type="transmembrane region" description="Helical" evidence="6">
    <location>
        <begin position="1039"/>
        <end position="1056"/>
    </location>
</feature>
<feature type="transmembrane region" description="Helical" evidence="6">
    <location>
        <begin position="158"/>
        <end position="179"/>
    </location>
</feature>
<dbReference type="GO" id="GO:0016020">
    <property type="term" value="C:membrane"/>
    <property type="evidence" value="ECO:0007669"/>
    <property type="project" value="UniProtKB-SubCell"/>
</dbReference>
<evidence type="ECO:0000256" key="1">
    <source>
        <dbReference type="ARBA" id="ARBA00004141"/>
    </source>
</evidence>
<evidence type="ECO:0000256" key="2">
    <source>
        <dbReference type="ARBA" id="ARBA00022692"/>
    </source>
</evidence>
<feature type="transmembrane region" description="Helical" evidence="6">
    <location>
        <begin position="900"/>
        <end position="917"/>
    </location>
</feature>
<feature type="transmembrane region" description="Helical" evidence="6">
    <location>
        <begin position="1000"/>
        <end position="1019"/>
    </location>
</feature>
<sequence>MLNKDAWKTQTSFAYSPTSGTVLPFASFTEKIKTAWQQVNWPIFKTILKADLAVMIVFGLVMYDPIRERASTSGILGCIAVEFIHPCKSLGFLTEDAIFGALMCTVSAAYSILGTYCASLVRNPDDLTQAQPAVCGVLMTFLAVGSFVLNYVRVRVDQANVGGMLSASIMCLSLIGAVLEPTWSPMTAVVYMAPPLVGFLAIFLVFLLLAPENSTTFFVQDMVKTLETFSDITRQQAQGFFQSNYNGVIKETQAQVPDTPAEIHNKIDVLLLSLIQRKRNVCREVTYNAVSPTDAKELTKLLKRLRVPLHGVSIGRVMATNLRKLDLIQRTMMTNSHGPTAPMRGTPLRLSSYSGRPDMAIQSPSPRPPAFFLNSNASYVRTVGNGDDEDPVPASWYGDDDLLQEQQIQLEHQFQQQQQQHCLQQIHRLANNDSPNPSHHRTGPSPSILMREPTPSILSASPSPPVDSSSSTPRQSVTLEENTALASIQHDEYISVLQQTRPIYINLSSACSVAIDETIKRLRRMAGIDPRYQNKPWIYRFVRQHVLHDPPNSAIMYDPTVDPSLDLLRAIQQFDAKRLVALSRLYNHQKYPRRALLLILLFQFNLRTYAEIVYTLSSLVYDMDQVRRHRRFWFPNISLQKFFAMKREPAFDLDAPSAITQHQTSSNLQRTLTHHTVLMQSFVNDSLAYQQKNRHRQTLQRHNEEPADQEIHDDIDGIQDADAPPSRSSRSSSSDDDNDPSSSSLDTFSFQGIDVEKIMEDDAAMDSTVKALSRSLTYPVRGQVLTEEDARHTWFRLGLKKTNSSMRRTTSNSASGSAAAPRRRSSVSQKKATSPPLLVKLHRWRRLFSRRTGNVLPSYFLDPYTYHDPDAGYPTTRAQRFFYRCWEFGHNYIYTSDAAFALRAAILVVCLSLPGFLEQSIGWYSRTKGQWAPVVALIWMGPSVGSCFFGTMVRTLGTFVGAVCGLMIWEITQGNIWGILVVNFIFNIPMYMIYTLSTFWRATGLFSLITTSLILGYGYIYKVTGVPISVYEVTYERTVAVLVGVFAAMLISIFPYAHTSRVEVRHHISKILGDIGALYASFLGLLLKGSRYEYQLRKTNQKLFKTFANSIRQHIKITRTLMEQSRFEPTLRGPFPEKQYLRLLQVLDNILNILLQMELAMEKTDTRYRLNIVNVTWTERKDMIASILTALQVASNALVNKTPLPPYIIRPTKARRILTDKVRHLPPFSIERLGEPEYTYYSTYLMNSEQLAVEVEILVTTVRDLVGPDSVSVYLDYVH</sequence>
<feature type="transmembrane region" description="Helical" evidence="6">
    <location>
        <begin position="98"/>
        <end position="121"/>
    </location>
</feature>
<feature type="transmembrane region" description="Helical" evidence="6">
    <location>
        <begin position="976"/>
        <end position="994"/>
    </location>
</feature>
<keyword evidence="4 6" id="KW-0472">Membrane</keyword>
<keyword evidence="3 6" id="KW-1133">Transmembrane helix</keyword>
<evidence type="ECO:0000256" key="3">
    <source>
        <dbReference type="ARBA" id="ARBA00022989"/>
    </source>
</evidence>
<protein>
    <submittedName>
        <fullName evidence="9">Uncharacterized protein</fullName>
    </submittedName>
</protein>
<comment type="caution">
    <text evidence="9">The sequence shown here is derived from an EMBL/GenBank/DDBJ whole genome shotgun (WGS) entry which is preliminary data.</text>
</comment>
<dbReference type="InterPro" id="IPR049453">
    <property type="entry name" value="Memb_transporter_dom"/>
</dbReference>
<feature type="region of interest" description="Disordered" evidence="5">
    <location>
        <begin position="805"/>
        <end position="833"/>
    </location>
</feature>
<dbReference type="Proteomes" id="UP000242146">
    <property type="component" value="Unassembled WGS sequence"/>
</dbReference>
<keyword evidence="2 6" id="KW-0812">Transmembrane</keyword>
<organism evidence="9 10">
    <name type="scientific">Hesseltinella vesiculosa</name>
    <dbReference type="NCBI Taxonomy" id="101127"/>
    <lineage>
        <taxon>Eukaryota</taxon>
        <taxon>Fungi</taxon>
        <taxon>Fungi incertae sedis</taxon>
        <taxon>Mucoromycota</taxon>
        <taxon>Mucoromycotina</taxon>
        <taxon>Mucoromycetes</taxon>
        <taxon>Mucorales</taxon>
        <taxon>Cunninghamellaceae</taxon>
        <taxon>Hesseltinella</taxon>
    </lineage>
</organism>
<comment type="subcellular location">
    <subcellularLocation>
        <location evidence="1">Membrane</location>
        <topology evidence="1">Multi-pass membrane protein</topology>
    </subcellularLocation>
</comment>
<feature type="region of interest" description="Disordered" evidence="5">
    <location>
        <begin position="716"/>
        <end position="748"/>
    </location>
</feature>
<dbReference type="Pfam" id="PF13515">
    <property type="entry name" value="FUSC_2"/>
    <property type="match status" value="1"/>
</dbReference>
<evidence type="ECO:0000313" key="10">
    <source>
        <dbReference type="Proteomes" id="UP000242146"/>
    </source>
</evidence>
<evidence type="ECO:0000256" key="4">
    <source>
        <dbReference type="ARBA" id="ARBA00023136"/>
    </source>
</evidence>
<proteinExistence type="predicted"/>
<evidence type="ECO:0000256" key="6">
    <source>
        <dbReference type="SAM" id="Phobius"/>
    </source>
</evidence>
<dbReference type="OrthoDB" id="417037at2759"/>
<name>A0A1X2GH59_9FUNG</name>
<feature type="compositionally biased region" description="Low complexity" evidence="5">
    <location>
        <begin position="720"/>
        <end position="732"/>
    </location>
</feature>
<feature type="transmembrane region" description="Helical" evidence="6">
    <location>
        <begin position="1068"/>
        <end position="1087"/>
    </location>
</feature>
<dbReference type="InterPro" id="IPR018820">
    <property type="entry name" value="BRE4-related_DUF2421"/>
</dbReference>
<feature type="transmembrane region" description="Helical" evidence="6">
    <location>
        <begin position="937"/>
        <end position="969"/>
    </location>
</feature>
<feature type="transmembrane region" description="Helical" evidence="6">
    <location>
        <begin position="133"/>
        <end position="152"/>
    </location>
</feature>
<dbReference type="AlphaFoldDB" id="A0A1X2GH59"/>
<keyword evidence="10" id="KW-1185">Reference proteome</keyword>
<dbReference type="PANTHER" id="PTHR37994:SF1">
    <property type="entry name" value="ER TRANSPORTER 6TM N-TERMINAL DOMAIN-CONTAINING PROTEIN"/>
    <property type="match status" value="1"/>
</dbReference>
<reference evidence="9 10" key="1">
    <citation type="submission" date="2016-07" db="EMBL/GenBank/DDBJ databases">
        <title>Pervasive Adenine N6-methylation of Active Genes in Fungi.</title>
        <authorList>
            <consortium name="DOE Joint Genome Institute"/>
            <person name="Mondo S.J."/>
            <person name="Dannebaum R.O."/>
            <person name="Kuo R.C."/>
            <person name="Labutti K."/>
            <person name="Haridas S."/>
            <person name="Kuo A."/>
            <person name="Salamov A."/>
            <person name="Ahrendt S.R."/>
            <person name="Lipzen A."/>
            <person name="Sullivan W."/>
            <person name="Andreopoulos W.B."/>
            <person name="Clum A."/>
            <person name="Lindquist E."/>
            <person name="Daum C."/>
            <person name="Ramamoorthy G.K."/>
            <person name="Gryganskyi A."/>
            <person name="Culley D."/>
            <person name="Magnuson J.K."/>
            <person name="James T.Y."/>
            <person name="O'Malley M.A."/>
            <person name="Stajich J.E."/>
            <person name="Spatafora J.W."/>
            <person name="Visel A."/>
            <person name="Grigoriev I.V."/>
        </authorList>
    </citation>
    <scope>NUCLEOTIDE SEQUENCE [LARGE SCALE GENOMIC DNA]</scope>
    <source>
        <strain evidence="9 10">NRRL 3301</strain>
    </source>
</reference>
<feature type="compositionally biased region" description="Low complexity" evidence="5">
    <location>
        <begin position="805"/>
        <end position="820"/>
    </location>
</feature>
<evidence type="ECO:0000259" key="8">
    <source>
        <dbReference type="Pfam" id="PF13515"/>
    </source>
</evidence>
<feature type="region of interest" description="Disordered" evidence="5">
    <location>
        <begin position="430"/>
        <end position="478"/>
    </location>
</feature>
<accession>A0A1X2GH59</accession>